<evidence type="ECO:0000313" key="2">
    <source>
        <dbReference type="EMBL" id="KKN69411.1"/>
    </source>
</evidence>
<proteinExistence type="predicted"/>
<feature type="region of interest" description="Disordered" evidence="1">
    <location>
        <begin position="53"/>
        <end position="98"/>
    </location>
</feature>
<evidence type="ECO:0000256" key="1">
    <source>
        <dbReference type="SAM" id="MobiDB-lite"/>
    </source>
</evidence>
<organism evidence="2">
    <name type="scientific">marine sediment metagenome</name>
    <dbReference type="NCBI Taxonomy" id="412755"/>
    <lineage>
        <taxon>unclassified sequences</taxon>
        <taxon>metagenomes</taxon>
        <taxon>ecological metagenomes</taxon>
    </lineage>
</organism>
<accession>A0A0F9V7C3</accession>
<dbReference type="AlphaFoldDB" id="A0A0F9V7C3"/>
<dbReference type="EMBL" id="LAZR01000427">
    <property type="protein sequence ID" value="KKN69411.1"/>
    <property type="molecule type" value="Genomic_DNA"/>
</dbReference>
<reference evidence="2" key="1">
    <citation type="journal article" date="2015" name="Nature">
        <title>Complex archaea that bridge the gap between prokaryotes and eukaryotes.</title>
        <authorList>
            <person name="Spang A."/>
            <person name="Saw J.H."/>
            <person name="Jorgensen S.L."/>
            <person name="Zaremba-Niedzwiedzka K."/>
            <person name="Martijn J."/>
            <person name="Lind A.E."/>
            <person name="van Eijk R."/>
            <person name="Schleper C."/>
            <person name="Guy L."/>
            <person name="Ettema T.J."/>
        </authorList>
    </citation>
    <scope>NUCLEOTIDE SEQUENCE</scope>
</reference>
<gene>
    <name evidence="2" type="ORF">LCGC14_0441380</name>
</gene>
<feature type="compositionally biased region" description="Low complexity" evidence="1">
    <location>
        <begin position="60"/>
        <end position="76"/>
    </location>
</feature>
<protein>
    <submittedName>
        <fullName evidence="2">Uncharacterized protein</fullName>
    </submittedName>
</protein>
<comment type="caution">
    <text evidence="2">The sequence shown here is derived from an EMBL/GenBank/DDBJ whole genome shotgun (WGS) entry which is preliminary data.</text>
</comment>
<sequence>MKRIVSILSTLMVGVLLVFALPAQADQPGVPAANPNSAGQVIVIADLSASGSPLTESQVTNPSTSPIPVTTSTTSPFQDSKRDDVLTDLGGSDGDPQQQLVDAKGAGWTRESPNVEVFSYTFTPDTSAYTSGFAFGPKAEITNFARATGEGGIIHTTVTIDTEGKSPEMDIFLFEVDFTGQSDNTAFNVSDSEMLTSIGTISITTANWKPGALNSVATVPNQGHTFQVTGTSLFVQAVIRATPTYAGGQTFKIRFKVIQE</sequence>
<name>A0A0F9V7C3_9ZZZZ</name>